<proteinExistence type="predicted"/>
<dbReference type="SUPFAM" id="SSF53448">
    <property type="entry name" value="Nucleotide-diphospho-sugar transferases"/>
    <property type="match status" value="1"/>
</dbReference>
<dbReference type="CDD" id="cd00761">
    <property type="entry name" value="Glyco_tranf_GTA_type"/>
    <property type="match status" value="1"/>
</dbReference>
<organism evidence="4 5">
    <name type="scientific">Psychrobacter sanguinis</name>
    <dbReference type="NCBI Taxonomy" id="861445"/>
    <lineage>
        <taxon>Bacteria</taxon>
        <taxon>Pseudomonadati</taxon>
        <taxon>Pseudomonadota</taxon>
        <taxon>Gammaproteobacteria</taxon>
        <taxon>Moraxellales</taxon>
        <taxon>Moraxellaceae</taxon>
        <taxon>Psychrobacter</taxon>
    </lineage>
</organism>
<evidence type="ECO:0000259" key="3">
    <source>
        <dbReference type="Pfam" id="PF00535"/>
    </source>
</evidence>
<dbReference type="Pfam" id="PF00535">
    <property type="entry name" value="Glycos_transf_2"/>
    <property type="match status" value="1"/>
</dbReference>
<feature type="domain" description="Glycosyltransferase 2-like" evidence="3">
    <location>
        <begin position="8"/>
        <end position="147"/>
    </location>
</feature>
<dbReference type="AlphaFoldDB" id="A0A844LYC6"/>
<protein>
    <submittedName>
        <fullName evidence="4">Glycosyltransferase</fullName>
    </submittedName>
</protein>
<dbReference type="OrthoDB" id="9811884at2"/>
<dbReference type="PANTHER" id="PTHR22916:SF51">
    <property type="entry name" value="GLYCOSYLTRANSFERASE EPSH-RELATED"/>
    <property type="match status" value="1"/>
</dbReference>
<keyword evidence="1" id="KW-0328">Glycosyltransferase</keyword>
<dbReference type="InterPro" id="IPR001173">
    <property type="entry name" value="Glyco_trans_2-like"/>
</dbReference>
<name>A0A844LYC6_9GAMM</name>
<gene>
    <name evidence="4" type="ORF">GB996_02100</name>
</gene>
<dbReference type="PANTHER" id="PTHR22916">
    <property type="entry name" value="GLYCOSYLTRANSFERASE"/>
    <property type="match status" value="1"/>
</dbReference>
<dbReference type="Gene3D" id="3.90.550.10">
    <property type="entry name" value="Spore Coat Polysaccharide Biosynthesis Protein SpsA, Chain A"/>
    <property type="match status" value="1"/>
</dbReference>
<reference evidence="4 5" key="1">
    <citation type="journal article" date="2019" name="PLoS ONE">
        <title>Pup mortality in New Zealand sea lions (Phocarctos hookeri) at Enderby Island, Auckland Islands, 2013-18.</title>
        <authorList>
            <person name="Michael S.A."/>
            <person name="Hayman D.T.S."/>
            <person name="Gray R."/>
            <person name="Zhang J."/>
            <person name="Rogers L."/>
            <person name="Roe W.D."/>
        </authorList>
    </citation>
    <scope>NUCLEOTIDE SEQUENCE [LARGE SCALE GENOMIC DNA]</scope>
    <source>
        <strain evidence="4 5">SM868</strain>
    </source>
</reference>
<dbReference type="EMBL" id="WFKQ01000001">
    <property type="protein sequence ID" value="MUG31584.1"/>
    <property type="molecule type" value="Genomic_DNA"/>
</dbReference>
<comment type="caution">
    <text evidence="4">The sequence shown here is derived from an EMBL/GenBank/DDBJ whole genome shotgun (WGS) entry which is preliminary data.</text>
</comment>
<dbReference type="InterPro" id="IPR029044">
    <property type="entry name" value="Nucleotide-diphossugar_trans"/>
</dbReference>
<dbReference type="RefSeq" id="WP_155586706.1">
    <property type="nucleotide sequence ID" value="NZ_WFKQ01000001.1"/>
</dbReference>
<evidence type="ECO:0000256" key="2">
    <source>
        <dbReference type="ARBA" id="ARBA00022679"/>
    </source>
</evidence>
<keyword evidence="2 4" id="KW-0808">Transferase</keyword>
<accession>A0A844LYC6</accession>
<dbReference type="GO" id="GO:0016758">
    <property type="term" value="F:hexosyltransferase activity"/>
    <property type="evidence" value="ECO:0007669"/>
    <property type="project" value="UniProtKB-ARBA"/>
</dbReference>
<evidence type="ECO:0000313" key="4">
    <source>
        <dbReference type="EMBL" id="MUG31584.1"/>
    </source>
</evidence>
<evidence type="ECO:0000313" key="5">
    <source>
        <dbReference type="Proteomes" id="UP000442109"/>
    </source>
</evidence>
<sequence length="333" mass="39019">MTTTPLVSIIIPVYNVEQYIEKCITSILSQTLTNFECLIIDDGSYDKSIEIAKDIINNDKRFVFLKKKNGGQASARNMGLDYAQGEYISFIDSDDYVDSEFLHLMYNEILKDMSDICICNVQYVSLKGLDIKQFKNDVTEHQRKKDYFNSFNTISNFLCDKLFHKSCFDSIRLDTNMRTNEDVYVVFRLLYEKKLCNVERALYNYLQRPGSTSKAIHPTYFADRVKIKDSQLMFAKKYGIDAKYPDYIVYTYLKTFVHYTISTFATYSIDYSKDIEQLLEHLKVDGFYTFRNIVLVIKKDKKAGLTCLIFKISPISFNYLYNLWLKHGNHPKK</sequence>
<keyword evidence="5" id="KW-1185">Reference proteome</keyword>
<dbReference type="Proteomes" id="UP000442109">
    <property type="component" value="Unassembled WGS sequence"/>
</dbReference>
<evidence type="ECO:0000256" key="1">
    <source>
        <dbReference type="ARBA" id="ARBA00022676"/>
    </source>
</evidence>